<name>A0A4S8L0C5_DENBC</name>
<evidence type="ECO:0000313" key="1">
    <source>
        <dbReference type="EMBL" id="THU81368.1"/>
    </source>
</evidence>
<feature type="non-terminal residue" evidence="1">
    <location>
        <position position="124"/>
    </location>
</feature>
<protein>
    <recommendedName>
        <fullName evidence="3">hAT-like transposase RNase-H fold domain-containing protein</fullName>
    </recommendedName>
</protein>
<organism evidence="1 2">
    <name type="scientific">Dendrothele bispora (strain CBS 962.96)</name>
    <dbReference type="NCBI Taxonomy" id="1314807"/>
    <lineage>
        <taxon>Eukaryota</taxon>
        <taxon>Fungi</taxon>
        <taxon>Dikarya</taxon>
        <taxon>Basidiomycota</taxon>
        <taxon>Agaricomycotina</taxon>
        <taxon>Agaricomycetes</taxon>
        <taxon>Agaricomycetidae</taxon>
        <taxon>Agaricales</taxon>
        <taxon>Agaricales incertae sedis</taxon>
        <taxon>Dendrothele</taxon>
    </lineage>
</organism>
<dbReference type="Proteomes" id="UP000297245">
    <property type="component" value="Unassembled WGS sequence"/>
</dbReference>
<evidence type="ECO:0008006" key="3">
    <source>
        <dbReference type="Google" id="ProtNLM"/>
    </source>
</evidence>
<dbReference type="InterPro" id="IPR012337">
    <property type="entry name" value="RNaseH-like_sf"/>
</dbReference>
<sequence length="124" mass="14581">TPEEWAILEEMRPFLKTTSRATKRISADNRPLVAEVIPIMDVVTRQAETIIEDDSKSNVIRAAAAHARAISNKYYARTDDSKMYKICMILHPKYKTVYFDQANWESDWKDTARQIVREEWETHY</sequence>
<reference evidence="1 2" key="1">
    <citation type="journal article" date="2019" name="Nat. Ecol. Evol.">
        <title>Megaphylogeny resolves global patterns of mushroom evolution.</title>
        <authorList>
            <person name="Varga T."/>
            <person name="Krizsan K."/>
            <person name="Foldi C."/>
            <person name="Dima B."/>
            <person name="Sanchez-Garcia M."/>
            <person name="Sanchez-Ramirez S."/>
            <person name="Szollosi G.J."/>
            <person name="Szarkandi J.G."/>
            <person name="Papp V."/>
            <person name="Albert L."/>
            <person name="Andreopoulos W."/>
            <person name="Angelini C."/>
            <person name="Antonin V."/>
            <person name="Barry K.W."/>
            <person name="Bougher N.L."/>
            <person name="Buchanan P."/>
            <person name="Buyck B."/>
            <person name="Bense V."/>
            <person name="Catcheside P."/>
            <person name="Chovatia M."/>
            <person name="Cooper J."/>
            <person name="Damon W."/>
            <person name="Desjardin D."/>
            <person name="Finy P."/>
            <person name="Geml J."/>
            <person name="Haridas S."/>
            <person name="Hughes K."/>
            <person name="Justo A."/>
            <person name="Karasinski D."/>
            <person name="Kautmanova I."/>
            <person name="Kiss B."/>
            <person name="Kocsube S."/>
            <person name="Kotiranta H."/>
            <person name="LaButti K.M."/>
            <person name="Lechner B.E."/>
            <person name="Liimatainen K."/>
            <person name="Lipzen A."/>
            <person name="Lukacs Z."/>
            <person name="Mihaltcheva S."/>
            <person name="Morgado L.N."/>
            <person name="Niskanen T."/>
            <person name="Noordeloos M.E."/>
            <person name="Ohm R.A."/>
            <person name="Ortiz-Santana B."/>
            <person name="Ovrebo C."/>
            <person name="Racz N."/>
            <person name="Riley R."/>
            <person name="Savchenko A."/>
            <person name="Shiryaev A."/>
            <person name="Soop K."/>
            <person name="Spirin V."/>
            <person name="Szebenyi C."/>
            <person name="Tomsovsky M."/>
            <person name="Tulloss R.E."/>
            <person name="Uehling J."/>
            <person name="Grigoriev I.V."/>
            <person name="Vagvolgyi C."/>
            <person name="Papp T."/>
            <person name="Martin F.M."/>
            <person name="Miettinen O."/>
            <person name="Hibbett D.S."/>
            <person name="Nagy L.G."/>
        </authorList>
    </citation>
    <scope>NUCLEOTIDE SEQUENCE [LARGE SCALE GENOMIC DNA]</scope>
    <source>
        <strain evidence="1 2">CBS 962.96</strain>
    </source>
</reference>
<feature type="non-terminal residue" evidence="1">
    <location>
        <position position="1"/>
    </location>
</feature>
<dbReference type="EMBL" id="ML179814">
    <property type="protein sequence ID" value="THU81368.1"/>
    <property type="molecule type" value="Genomic_DNA"/>
</dbReference>
<accession>A0A4S8L0C5</accession>
<dbReference type="SUPFAM" id="SSF53098">
    <property type="entry name" value="Ribonuclease H-like"/>
    <property type="match status" value="1"/>
</dbReference>
<evidence type="ECO:0000313" key="2">
    <source>
        <dbReference type="Proteomes" id="UP000297245"/>
    </source>
</evidence>
<proteinExistence type="predicted"/>
<dbReference type="AlphaFoldDB" id="A0A4S8L0C5"/>
<keyword evidence="2" id="KW-1185">Reference proteome</keyword>
<dbReference type="OrthoDB" id="2998440at2759"/>
<gene>
    <name evidence="1" type="ORF">K435DRAFT_556357</name>
</gene>